<dbReference type="Proteomes" id="UP000011087">
    <property type="component" value="Unassembled WGS sequence"/>
</dbReference>
<keyword evidence="2" id="KW-0732">Signal</keyword>
<dbReference type="EMBL" id="JH993015">
    <property type="protein sequence ID" value="EKX42684.1"/>
    <property type="molecule type" value="Genomic_DNA"/>
</dbReference>
<evidence type="ECO:0000256" key="1">
    <source>
        <dbReference type="SAM" id="Phobius"/>
    </source>
</evidence>
<dbReference type="AlphaFoldDB" id="L1J3H3"/>
<gene>
    <name evidence="3" type="ORF">GUITHDRAFT_164076</name>
</gene>
<evidence type="ECO:0008006" key="6">
    <source>
        <dbReference type="Google" id="ProtNLM"/>
    </source>
</evidence>
<evidence type="ECO:0000313" key="4">
    <source>
        <dbReference type="EnsemblProtists" id="EKX42684"/>
    </source>
</evidence>
<reference evidence="3 5" key="1">
    <citation type="journal article" date="2012" name="Nature">
        <title>Algal genomes reveal evolutionary mosaicism and the fate of nucleomorphs.</title>
        <authorList>
            <consortium name="DOE Joint Genome Institute"/>
            <person name="Curtis B.A."/>
            <person name="Tanifuji G."/>
            <person name="Burki F."/>
            <person name="Gruber A."/>
            <person name="Irimia M."/>
            <person name="Maruyama S."/>
            <person name="Arias M.C."/>
            <person name="Ball S.G."/>
            <person name="Gile G.H."/>
            <person name="Hirakawa Y."/>
            <person name="Hopkins J.F."/>
            <person name="Kuo A."/>
            <person name="Rensing S.A."/>
            <person name="Schmutz J."/>
            <person name="Symeonidi A."/>
            <person name="Elias M."/>
            <person name="Eveleigh R.J."/>
            <person name="Herman E.K."/>
            <person name="Klute M.J."/>
            <person name="Nakayama T."/>
            <person name="Obornik M."/>
            <person name="Reyes-Prieto A."/>
            <person name="Armbrust E.V."/>
            <person name="Aves S.J."/>
            <person name="Beiko R.G."/>
            <person name="Coutinho P."/>
            <person name="Dacks J.B."/>
            <person name="Durnford D.G."/>
            <person name="Fast N.M."/>
            <person name="Green B.R."/>
            <person name="Grisdale C.J."/>
            <person name="Hempel F."/>
            <person name="Henrissat B."/>
            <person name="Hoppner M.P."/>
            <person name="Ishida K."/>
            <person name="Kim E."/>
            <person name="Koreny L."/>
            <person name="Kroth P.G."/>
            <person name="Liu Y."/>
            <person name="Malik S.B."/>
            <person name="Maier U.G."/>
            <person name="McRose D."/>
            <person name="Mock T."/>
            <person name="Neilson J.A."/>
            <person name="Onodera N.T."/>
            <person name="Poole A.M."/>
            <person name="Pritham E.J."/>
            <person name="Richards T.A."/>
            <person name="Rocap G."/>
            <person name="Roy S.W."/>
            <person name="Sarai C."/>
            <person name="Schaack S."/>
            <person name="Shirato S."/>
            <person name="Slamovits C.H."/>
            <person name="Spencer D.F."/>
            <person name="Suzuki S."/>
            <person name="Worden A.Z."/>
            <person name="Zauner S."/>
            <person name="Barry K."/>
            <person name="Bell C."/>
            <person name="Bharti A.K."/>
            <person name="Crow J.A."/>
            <person name="Grimwood J."/>
            <person name="Kramer R."/>
            <person name="Lindquist E."/>
            <person name="Lucas S."/>
            <person name="Salamov A."/>
            <person name="McFadden G.I."/>
            <person name="Lane C.E."/>
            <person name="Keeling P.J."/>
            <person name="Gray M.W."/>
            <person name="Grigoriev I.V."/>
            <person name="Archibald J.M."/>
        </authorList>
    </citation>
    <scope>NUCLEOTIDE SEQUENCE</scope>
    <source>
        <strain evidence="3 5">CCMP2712</strain>
    </source>
</reference>
<organism evidence="3">
    <name type="scientific">Guillardia theta (strain CCMP2712)</name>
    <name type="common">Cryptophyte</name>
    <dbReference type="NCBI Taxonomy" id="905079"/>
    <lineage>
        <taxon>Eukaryota</taxon>
        <taxon>Cryptophyceae</taxon>
        <taxon>Pyrenomonadales</taxon>
        <taxon>Geminigeraceae</taxon>
        <taxon>Guillardia</taxon>
    </lineage>
</organism>
<keyword evidence="1" id="KW-0472">Membrane</keyword>
<keyword evidence="5" id="KW-1185">Reference proteome</keyword>
<sequence length="213" mass="23273">MQRWAVFMAMLAMGGTEVSCFLTSPSSSLLAYHPASISSSSSFSTALLSPSPFSVKAGSLTHKPASYRTALQVAPLESIEEAQCTSPTSSASKKREEELQKLQRNSFILGSVIITTSAAIYYGSNHEAVAISSPLFKVGCAIFFLGVTLQYAETYNRCAYIRFARETLINPSSVGRRARRVLRLVDGNIFRFLLPGRSYDVINGVPVLRNKDK</sequence>
<feature type="signal peptide" evidence="2">
    <location>
        <begin position="1"/>
        <end position="20"/>
    </location>
</feature>
<protein>
    <recommendedName>
        <fullName evidence="6">Transmembrane protein 186</fullName>
    </recommendedName>
</protein>
<evidence type="ECO:0000313" key="3">
    <source>
        <dbReference type="EMBL" id="EKX42684.1"/>
    </source>
</evidence>
<keyword evidence="1" id="KW-0812">Transmembrane</keyword>
<evidence type="ECO:0000256" key="2">
    <source>
        <dbReference type="SAM" id="SignalP"/>
    </source>
</evidence>
<reference evidence="4" key="3">
    <citation type="submission" date="2016-03" db="UniProtKB">
        <authorList>
            <consortium name="EnsemblProtists"/>
        </authorList>
    </citation>
    <scope>IDENTIFICATION</scope>
</reference>
<name>L1J3H3_GUITC</name>
<feature type="transmembrane region" description="Helical" evidence="1">
    <location>
        <begin position="102"/>
        <end position="122"/>
    </location>
</feature>
<accession>L1J3H3</accession>
<feature type="chain" id="PRO_5008770835" description="Transmembrane protein 186" evidence="2">
    <location>
        <begin position="21"/>
        <end position="213"/>
    </location>
</feature>
<keyword evidence="1" id="KW-1133">Transmembrane helix</keyword>
<evidence type="ECO:0000313" key="5">
    <source>
        <dbReference type="Proteomes" id="UP000011087"/>
    </source>
</evidence>
<dbReference type="RefSeq" id="XP_005829664.1">
    <property type="nucleotide sequence ID" value="XM_005829607.1"/>
</dbReference>
<dbReference type="GeneID" id="17299331"/>
<dbReference type="EnsemblProtists" id="EKX42684">
    <property type="protein sequence ID" value="EKX42684"/>
    <property type="gene ID" value="GUITHDRAFT_164076"/>
</dbReference>
<reference evidence="5" key="2">
    <citation type="submission" date="2012-11" db="EMBL/GenBank/DDBJ databases">
        <authorList>
            <person name="Kuo A."/>
            <person name="Curtis B.A."/>
            <person name="Tanifuji G."/>
            <person name="Burki F."/>
            <person name="Gruber A."/>
            <person name="Irimia M."/>
            <person name="Maruyama S."/>
            <person name="Arias M.C."/>
            <person name="Ball S.G."/>
            <person name="Gile G.H."/>
            <person name="Hirakawa Y."/>
            <person name="Hopkins J.F."/>
            <person name="Rensing S.A."/>
            <person name="Schmutz J."/>
            <person name="Symeonidi A."/>
            <person name="Elias M."/>
            <person name="Eveleigh R.J."/>
            <person name="Herman E.K."/>
            <person name="Klute M.J."/>
            <person name="Nakayama T."/>
            <person name="Obornik M."/>
            <person name="Reyes-Prieto A."/>
            <person name="Armbrust E.V."/>
            <person name="Aves S.J."/>
            <person name="Beiko R.G."/>
            <person name="Coutinho P."/>
            <person name="Dacks J.B."/>
            <person name="Durnford D.G."/>
            <person name="Fast N.M."/>
            <person name="Green B.R."/>
            <person name="Grisdale C."/>
            <person name="Hempe F."/>
            <person name="Henrissat B."/>
            <person name="Hoppner M.P."/>
            <person name="Ishida K.-I."/>
            <person name="Kim E."/>
            <person name="Koreny L."/>
            <person name="Kroth P.G."/>
            <person name="Liu Y."/>
            <person name="Malik S.-B."/>
            <person name="Maier U.G."/>
            <person name="McRose D."/>
            <person name="Mock T."/>
            <person name="Neilson J.A."/>
            <person name="Onodera N.T."/>
            <person name="Poole A.M."/>
            <person name="Pritham E.J."/>
            <person name="Richards T.A."/>
            <person name="Rocap G."/>
            <person name="Roy S.W."/>
            <person name="Sarai C."/>
            <person name="Schaack S."/>
            <person name="Shirato S."/>
            <person name="Slamovits C.H."/>
            <person name="Spencer D.F."/>
            <person name="Suzuki S."/>
            <person name="Worden A.Z."/>
            <person name="Zauner S."/>
            <person name="Barry K."/>
            <person name="Bell C."/>
            <person name="Bharti A.K."/>
            <person name="Crow J.A."/>
            <person name="Grimwood J."/>
            <person name="Kramer R."/>
            <person name="Lindquist E."/>
            <person name="Lucas S."/>
            <person name="Salamov A."/>
            <person name="McFadden G.I."/>
            <person name="Lane C.E."/>
            <person name="Keeling P.J."/>
            <person name="Gray M.W."/>
            <person name="Grigoriev I.V."/>
            <person name="Archibald J.M."/>
        </authorList>
    </citation>
    <scope>NUCLEOTIDE SEQUENCE</scope>
    <source>
        <strain evidence="5">CCMP2712</strain>
    </source>
</reference>
<proteinExistence type="predicted"/>
<feature type="transmembrane region" description="Helical" evidence="1">
    <location>
        <begin position="134"/>
        <end position="152"/>
    </location>
</feature>
<dbReference type="KEGG" id="gtt:GUITHDRAFT_164076"/>
<dbReference type="HOGENOM" id="CLU_1296525_0_0_1"/>
<dbReference type="PaxDb" id="55529-EKX42684"/>